<keyword evidence="6" id="KW-0325">Glycoprotein</keyword>
<reference evidence="8 9" key="2">
    <citation type="submission" date="2016-08" db="EMBL/GenBank/DDBJ databases">
        <title>Pervasive Adenine N6-methylation of Active Genes in Fungi.</title>
        <authorList>
            <consortium name="DOE Joint Genome Institute"/>
            <person name="Mondo S.J."/>
            <person name="Dannebaum R.O."/>
            <person name="Kuo R.C."/>
            <person name="Labutti K."/>
            <person name="Haridas S."/>
            <person name="Kuo A."/>
            <person name="Salamov A."/>
            <person name="Ahrendt S.R."/>
            <person name="Lipzen A."/>
            <person name="Sullivan W."/>
            <person name="Andreopoulos W.B."/>
            <person name="Clum A."/>
            <person name="Lindquist E."/>
            <person name="Daum C."/>
            <person name="Ramamoorthy G.K."/>
            <person name="Gryganskyi A."/>
            <person name="Culley D."/>
            <person name="Magnuson J.K."/>
            <person name="James T.Y."/>
            <person name="O'Malley M.A."/>
            <person name="Stajich J.E."/>
            <person name="Spatafora J.W."/>
            <person name="Visel A."/>
            <person name="Grigoriev I.V."/>
        </authorList>
    </citation>
    <scope>NUCLEOTIDE SEQUENCE [LARGE SCALE GENOMIC DNA]</scope>
    <source>
        <strain evidence="9">finn</strain>
    </source>
</reference>
<name>A0A1Y1VP53_9FUNG</name>
<dbReference type="PANTHER" id="PTHR48063">
    <property type="entry name" value="LRR RECEPTOR-LIKE KINASE"/>
    <property type="match status" value="1"/>
</dbReference>
<comment type="caution">
    <text evidence="8">The sequence shown here is derived from an EMBL/GenBank/DDBJ whole genome shotgun (WGS) entry which is preliminary data.</text>
</comment>
<dbReference type="Gene3D" id="3.80.10.10">
    <property type="entry name" value="Ribonuclease Inhibitor"/>
    <property type="match status" value="3"/>
</dbReference>
<protein>
    <submittedName>
        <fullName evidence="8">L domain-like protein</fullName>
    </submittedName>
</protein>
<evidence type="ECO:0000313" key="9">
    <source>
        <dbReference type="Proteomes" id="UP000193719"/>
    </source>
</evidence>
<keyword evidence="9" id="KW-1185">Reference proteome</keyword>
<feature type="chain" id="PRO_5013390698" evidence="7">
    <location>
        <begin position="21"/>
        <end position="406"/>
    </location>
</feature>
<reference evidence="8 9" key="1">
    <citation type="submission" date="2016-08" db="EMBL/GenBank/DDBJ databases">
        <title>Genomes of anaerobic fungi encode conserved fungal cellulosomes for biomass hydrolysis.</title>
        <authorList>
            <consortium name="DOE Joint Genome Institute"/>
            <person name="Haitjema C.H."/>
            <person name="Gilmore S.P."/>
            <person name="Henske J.K."/>
            <person name="Solomon K.V."/>
            <person name="De Groot R."/>
            <person name="Kuo A."/>
            <person name="Mondo S.J."/>
            <person name="Salamov A.A."/>
            <person name="Labutti K."/>
            <person name="Zhao Z."/>
            <person name="Chiniquy J."/>
            <person name="Barry K."/>
            <person name="Brewer H.M."/>
            <person name="Purvine S.O."/>
            <person name="Wright A.T."/>
            <person name="Boxma B."/>
            <person name="Van Alen T."/>
            <person name="Hackstein J.H."/>
            <person name="Baker S.E."/>
            <person name="Grigoriev I.V."/>
            <person name="O'Malley M.A."/>
        </authorList>
    </citation>
    <scope>NUCLEOTIDE SEQUENCE [LARGE SCALE GENOMIC DNA]</scope>
    <source>
        <strain evidence="9">finn</strain>
    </source>
</reference>
<evidence type="ECO:0000256" key="7">
    <source>
        <dbReference type="SAM" id="SignalP"/>
    </source>
</evidence>
<keyword evidence="3 7" id="KW-0732">Signal</keyword>
<dbReference type="InterPro" id="IPR032675">
    <property type="entry name" value="LRR_dom_sf"/>
</dbReference>
<evidence type="ECO:0000256" key="1">
    <source>
        <dbReference type="ARBA" id="ARBA00004370"/>
    </source>
</evidence>
<evidence type="ECO:0000256" key="3">
    <source>
        <dbReference type="ARBA" id="ARBA00022729"/>
    </source>
</evidence>
<evidence type="ECO:0000256" key="6">
    <source>
        <dbReference type="ARBA" id="ARBA00023180"/>
    </source>
</evidence>
<evidence type="ECO:0000256" key="4">
    <source>
        <dbReference type="ARBA" id="ARBA00022989"/>
    </source>
</evidence>
<dbReference type="PANTHER" id="PTHR48063:SF112">
    <property type="entry name" value="RECEPTOR LIKE PROTEIN 30-LIKE"/>
    <property type="match status" value="1"/>
</dbReference>
<keyword evidence="4" id="KW-1133">Transmembrane helix</keyword>
<accession>A0A1Y1VP53</accession>
<dbReference type="OrthoDB" id="660555at2759"/>
<proteinExistence type="predicted"/>
<gene>
    <name evidence="8" type="ORF">BCR36DRAFT_341603</name>
</gene>
<keyword evidence="5" id="KW-0472">Membrane</keyword>
<dbReference type="GO" id="GO:0016020">
    <property type="term" value="C:membrane"/>
    <property type="evidence" value="ECO:0007669"/>
    <property type="project" value="UniProtKB-SubCell"/>
</dbReference>
<feature type="signal peptide" evidence="7">
    <location>
        <begin position="1"/>
        <end position="20"/>
    </location>
</feature>
<comment type="subcellular location">
    <subcellularLocation>
        <location evidence="1">Membrane</location>
    </subcellularLocation>
</comment>
<evidence type="ECO:0000256" key="2">
    <source>
        <dbReference type="ARBA" id="ARBA00022692"/>
    </source>
</evidence>
<dbReference type="AlphaFoldDB" id="A0A1Y1VP53"/>
<dbReference type="InterPro" id="IPR046956">
    <property type="entry name" value="RLP23-like"/>
</dbReference>
<keyword evidence="2" id="KW-0812">Transmembrane</keyword>
<dbReference type="STRING" id="1754191.A0A1Y1VP53"/>
<evidence type="ECO:0000313" key="8">
    <source>
        <dbReference type="EMBL" id="ORX61199.1"/>
    </source>
</evidence>
<dbReference type="EMBL" id="MCFH01000001">
    <property type="protein sequence ID" value="ORX61199.1"/>
    <property type="molecule type" value="Genomic_DNA"/>
</dbReference>
<dbReference type="SUPFAM" id="SSF52058">
    <property type="entry name" value="L domain-like"/>
    <property type="match status" value="1"/>
</dbReference>
<organism evidence="8 9">
    <name type="scientific">Piromyces finnis</name>
    <dbReference type="NCBI Taxonomy" id="1754191"/>
    <lineage>
        <taxon>Eukaryota</taxon>
        <taxon>Fungi</taxon>
        <taxon>Fungi incertae sedis</taxon>
        <taxon>Chytridiomycota</taxon>
        <taxon>Chytridiomycota incertae sedis</taxon>
        <taxon>Neocallimastigomycetes</taxon>
        <taxon>Neocallimastigales</taxon>
        <taxon>Neocallimastigaceae</taxon>
        <taxon>Piromyces</taxon>
    </lineage>
</organism>
<dbReference type="Proteomes" id="UP000193719">
    <property type="component" value="Unassembled WGS sequence"/>
</dbReference>
<sequence>MTKLFYGLLNIIIFISLVFAQIKERNDCNKIRNYIEYGLELDSADIINECSINDFGVVTNLNIYDYYDSLTEKNIIKIINFKSIKYLTIQNVKLTQNIIKVISNISNLLYLEIEKCEFNEKDINILKKHGRLNTLYLDSNNDYKIGKNALSGFMNLKKIILDGIAISQDNINEISSLPKISNVKLSFSTVTDSIDFKPIKENRRITTLEILHINGGNLKGGFFEGFTNVKRLVFAWMNLTQENINDIANLTKLREITFFECNNYDKINFDPLNQLKYITVFKVIGKEFETNPIKEIPDVVYSFNKLKKITITHQSITSIPEEIVKLNDLEYIDLCYNNLFELPDFLNSISKLNYVNFKANNNLKGQVLTNGSLNRCFYDEDNDFLCIDPESNLKCLKNYYLNECSK</sequence>
<evidence type="ECO:0000256" key="5">
    <source>
        <dbReference type="ARBA" id="ARBA00023136"/>
    </source>
</evidence>